<dbReference type="GO" id="GO:0035267">
    <property type="term" value="C:NuA4 histone acetyltransferase complex"/>
    <property type="evidence" value="ECO:0007669"/>
    <property type="project" value="TreeGrafter"/>
</dbReference>
<dbReference type="SMART" id="SM00297">
    <property type="entry name" value="BROMO"/>
    <property type="match status" value="1"/>
</dbReference>
<evidence type="ECO:0000313" key="5">
    <source>
        <dbReference type="EMBL" id="KAA8497207.1"/>
    </source>
</evidence>
<feature type="compositionally biased region" description="Basic and acidic residues" evidence="3">
    <location>
        <begin position="575"/>
        <end position="585"/>
    </location>
</feature>
<dbReference type="CDD" id="cd04369">
    <property type="entry name" value="Bromodomain"/>
    <property type="match status" value="1"/>
</dbReference>
<evidence type="ECO:0000256" key="2">
    <source>
        <dbReference type="PROSITE-ProRule" id="PRU00035"/>
    </source>
</evidence>
<feature type="compositionally biased region" description="Basic and acidic residues" evidence="3">
    <location>
        <begin position="194"/>
        <end position="228"/>
    </location>
</feature>
<feature type="domain" description="Bromo" evidence="4">
    <location>
        <begin position="392"/>
        <end position="462"/>
    </location>
</feature>
<dbReference type="PRINTS" id="PR00503">
    <property type="entry name" value="BROMODOMAIN"/>
</dbReference>
<dbReference type="Proteomes" id="UP000324585">
    <property type="component" value="Unassembled WGS sequence"/>
</dbReference>
<dbReference type="SUPFAM" id="SSF47370">
    <property type="entry name" value="Bromodomain"/>
    <property type="match status" value="1"/>
</dbReference>
<feature type="compositionally biased region" description="Basic and acidic residues" evidence="3">
    <location>
        <begin position="235"/>
        <end position="260"/>
    </location>
</feature>
<dbReference type="PROSITE" id="PS50014">
    <property type="entry name" value="BROMODOMAIN_2"/>
    <property type="match status" value="1"/>
</dbReference>
<dbReference type="InterPro" id="IPR001487">
    <property type="entry name" value="Bromodomain"/>
</dbReference>
<dbReference type="PANTHER" id="PTHR15398:SF4">
    <property type="entry name" value="BROMODOMAIN-CONTAINING PROTEIN 8 ISOFORM X1"/>
    <property type="match status" value="1"/>
</dbReference>
<keyword evidence="1 2" id="KW-0103">Bromodomain</keyword>
<dbReference type="AlphaFoldDB" id="A0A5J4Z3K3"/>
<accession>A0A5J4Z3K3</accession>
<feature type="compositionally biased region" description="Polar residues" evidence="3">
    <location>
        <begin position="601"/>
        <end position="623"/>
    </location>
</feature>
<feature type="region of interest" description="Disordered" evidence="3">
    <location>
        <begin position="1"/>
        <end position="44"/>
    </location>
</feature>
<dbReference type="OrthoDB" id="6110at2759"/>
<evidence type="ECO:0000313" key="6">
    <source>
        <dbReference type="Proteomes" id="UP000324585"/>
    </source>
</evidence>
<dbReference type="Gene3D" id="1.20.920.10">
    <property type="entry name" value="Bromodomain-like"/>
    <property type="match status" value="1"/>
</dbReference>
<feature type="compositionally biased region" description="Basic and acidic residues" evidence="3">
    <location>
        <begin position="504"/>
        <end position="515"/>
    </location>
</feature>
<evidence type="ECO:0000256" key="1">
    <source>
        <dbReference type="ARBA" id="ARBA00023117"/>
    </source>
</evidence>
<feature type="compositionally biased region" description="Basic and acidic residues" evidence="3">
    <location>
        <begin position="268"/>
        <end position="292"/>
    </location>
</feature>
<name>A0A5J4Z3K3_PORPP</name>
<feature type="compositionally biased region" description="Acidic residues" evidence="3">
    <location>
        <begin position="177"/>
        <end position="193"/>
    </location>
</feature>
<sequence>MPRKSGSGATGRRQGSTPTGERKSAGADVKVPNEEQELEYAEERRERTVLERRVRLLKLGMHRLDALVPLIRAGKVCSEHPELWMQILELLGEKEDGLNVENDAAKDKDGAVTNAPWPVDEIMQWAIDACDRVEGKPQNERDDFTVEQAEEEEGSRVEADFNGTAERVEENARGEERDSDGEERDSDGEDNDHDDGKEESTIEKEEGLKGNQSDEFRDAKEGLDRSDHPTSLGTRQEDAHETPRSAKQEELLINSHEHGTRRAARNRNKVEVDASHEKVVEGSNAEPDKTSEPPRSSRGRKRKIEVFDGSDDEILTPHTVKRLMMSGSASANNLAPTPSPLPLVSPTDAGTSDRKTTMRGKRESSLLESIPSSVREQSDSIVECYRVLKTLAAHKLAIPFREPVSERDAPDYYSVIKSPMDLRTLRTMLESGKIESPLEFQKSLVQICKNAIQYNARGSDLDELAKEFRALIREHTDPLVAQWKKLSTKKETVVSREATSTGASHEKAASEKDEPAVVVSAGRGRPRKHRPPVNEEEQVAVAEAQSSPNRTVRRQTQLDERDEDDEQPQMPLEDPVSKGKRDTPLRRLMGSSKESEPKGAKSTNSASRKGSQGTKLAASSPSEKISRPARDKGPSLKKKK</sequence>
<evidence type="ECO:0000259" key="4">
    <source>
        <dbReference type="PROSITE" id="PS50014"/>
    </source>
</evidence>
<dbReference type="EMBL" id="VRMN01000002">
    <property type="protein sequence ID" value="KAA8497207.1"/>
    <property type="molecule type" value="Genomic_DNA"/>
</dbReference>
<feature type="region of interest" description="Disordered" evidence="3">
    <location>
        <begin position="146"/>
        <end position="308"/>
    </location>
</feature>
<keyword evidence="6" id="KW-1185">Reference proteome</keyword>
<comment type="caution">
    <text evidence="5">The sequence shown here is derived from an EMBL/GenBank/DDBJ whole genome shotgun (WGS) entry which is preliminary data.</text>
</comment>
<feature type="region of interest" description="Disordered" evidence="3">
    <location>
        <begin position="490"/>
        <end position="640"/>
    </location>
</feature>
<gene>
    <name evidence="5" type="ORF">FVE85_0936</name>
</gene>
<protein>
    <submittedName>
        <fullName evidence="5">Bromodomain-containing protein 8</fullName>
    </submittedName>
</protein>
<reference evidence="6" key="1">
    <citation type="journal article" date="2019" name="Nat. Commun.">
        <title>Expansion of phycobilisome linker gene families in mesophilic red algae.</title>
        <authorList>
            <person name="Lee J."/>
            <person name="Kim D."/>
            <person name="Bhattacharya D."/>
            <person name="Yoon H.S."/>
        </authorList>
    </citation>
    <scope>NUCLEOTIDE SEQUENCE [LARGE SCALE GENOMIC DNA]</scope>
    <source>
        <strain evidence="6">CCMP 1328</strain>
    </source>
</reference>
<feature type="compositionally biased region" description="Basic and acidic residues" evidence="3">
    <location>
        <begin position="351"/>
        <end position="365"/>
    </location>
</feature>
<dbReference type="Pfam" id="PF00439">
    <property type="entry name" value="Bromodomain"/>
    <property type="match status" value="1"/>
</dbReference>
<proteinExistence type="predicted"/>
<dbReference type="InterPro" id="IPR036427">
    <property type="entry name" value="Bromodomain-like_sf"/>
</dbReference>
<feature type="compositionally biased region" description="Basic and acidic residues" evidence="3">
    <location>
        <begin position="624"/>
        <end position="634"/>
    </location>
</feature>
<feature type="region of interest" description="Disordered" evidence="3">
    <location>
        <begin position="329"/>
        <end position="371"/>
    </location>
</feature>
<organism evidence="5 6">
    <name type="scientific">Porphyridium purpureum</name>
    <name type="common">Red alga</name>
    <name type="synonym">Porphyridium cruentum</name>
    <dbReference type="NCBI Taxonomy" id="35688"/>
    <lineage>
        <taxon>Eukaryota</taxon>
        <taxon>Rhodophyta</taxon>
        <taxon>Bangiophyceae</taxon>
        <taxon>Porphyridiales</taxon>
        <taxon>Porphyridiaceae</taxon>
        <taxon>Porphyridium</taxon>
    </lineage>
</organism>
<feature type="compositionally biased region" description="Basic and acidic residues" evidence="3">
    <location>
        <begin position="166"/>
        <end position="176"/>
    </location>
</feature>
<evidence type="ECO:0000256" key="3">
    <source>
        <dbReference type="SAM" id="MobiDB-lite"/>
    </source>
</evidence>
<dbReference type="PANTHER" id="PTHR15398">
    <property type="entry name" value="BROMODOMAIN-CONTAINING PROTEIN 8"/>
    <property type="match status" value="1"/>
</dbReference>